<evidence type="ECO:0000313" key="1">
    <source>
        <dbReference type="EMBL" id="KAI4868974.1"/>
    </source>
</evidence>
<comment type="caution">
    <text evidence="1">The sequence shown here is derived from an EMBL/GenBank/DDBJ whole genome shotgun (WGS) entry which is preliminary data.</text>
</comment>
<proteinExistence type="predicted"/>
<accession>A0ACB9ZB41</accession>
<keyword evidence="2" id="KW-1185">Reference proteome</keyword>
<gene>
    <name evidence="1" type="ORF">F4820DRAFT_408431</name>
</gene>
<dbReference type="Proteomes" id="UP001497700">
    <property type="component" value="Unassembled WGS sequence"/>
</dbReference>
<protein>
    <submittedName>
        <fullName evidence="1">Uncharacterized protein</fullName>
    </submittedName>
</protein>
<organism evidence="1 2">
    <name type="scientific">Hypoxylon rubiginosum</name>
    <dbReference type="NCBI Taxonomy" id="110542"/>
    <lineage>
        <taxon>Eukaryota</taxon>
        <taxon>Fungi</taxon>
        <taxon>Dikarya</taxon>
        <taxon>Ascomycota</taxon>
        <taxon>Pezizomycotina</taxon>
        <taxon>Sordariomycetes</taxon>
        <taxon>Xylariomycetidae</taxon>
        <taxon>Xylariales</taxon>
        <taxon>Hypoxylaceae</taxon>
        <taxon>Hypoxylon</taxon>
    </lineage>
</organism>
<reference evidence="1 2" key="1">
    <citation type="journal article" date="2022" name="New Phytol.">
        <title>Ecological generalism drives hyperdiversity of secondary metabolite gene clusters in xylarialean endophytes.</title>
        <authorList>
            <person name="Franco M.E.E."/>
            <person name="Wisecaver J.H."/>
            <person name="Arnold A.E."/>
            <person name="Ju Y.M."/>
            <person name="Slot J.C."/>
            <person name="Ahrendt S."/>
            <person name="Moore L.P."/>
            <person name="Eastman K.E."/>
            <person name="Scott K."/>
            <person name="Konkel Z."/>
            <person name="Mondo S.J."/>
            <person name="Kuo A."/>
            <person name="Hayes R.D."/>
            <person name="Haridas S."/>
            <person name="Andreopoulos B."/>
            <person name="Riley R."/>
            <person name="LaButti K."/>
            <person name="Pangilinan J."/>
            <person name="Lipzen A."/>
            <person name="Amirebrahimi M."/>
            <person name="Yan J."/>
            <person name="Adam C."/>
            <person name="Keymanesh K."/>
            <person name="Ng V."/>
            <person name="Louie K."/>
            <person name="Northen T."/>
            <person name="Drula E."/>
            <person name="Henrissat B."/>
            <person name="Hsieh H.M."/>
            <person name="Youens-Clark K."/>
            <person name="Lutzoni F."/>
            <person name="Miadlikowska J."/>
            <person name="Eastwood D.C."/>
            <person name="Hamelin R.C."/>
            <person name="Grigoriev I.V."/>
            <person name="U'Ren J.M."/>
        </authorList>
    </citation>
    <scope>NUCLEOTIDE SEQUENCE [LARGE SCALE GENOMIC DNA]</scope>
    <source>
        <strain evidence="1 2">CBS 119005</strain>
    </source>
</reference>
<dbReference type="EMBL" id="MU393434">
    <property type="protein sequence ID" value="KAI4868974.1"/>
    <property type="molecule type" value="Genomic_DNA"/>
</dbReference>
<sequence>MARRLTLAPIPPSAATVAALAESAEKIVNYFAWNNPTWEFVGVSGKPGAQGGALLCREIVGVSVARHMIIKYFDSNDVDDALQEEMALRMVKGKEHMIRMIGDGIDNFGGGIGIILEYVGYGTLQDLFDRLLVRKANGHVFRVPERFLWSLFLCRKHP</sequence>
<evidence type="ECO:0000313" key="2">
    <source>
        <dbReference type="Proteomes" id="UP001497700"/>
    </source>
</evidence>
<name>A0ACB9ZB41_9PEZI</name>